<protein>
    <recommendedName>
        <fullName evidence="1">BTB domain-containing protein</fullName>
    </recommendedName>
</protein>
<dbReference type="PANTHER" id="PTHR47843">
    <property type="entry name" value="BTB DOMAIN-CONTAINING PROTEIN-RELATED"/>
    <property type="match status" value="1"/>
</dbReference>
<evidence type="ECO:0000313" key="2">
    <source>
        <dbReference type="EMBL" id="RMX85755.1"/>
    </source>
</evidence>
<dbReference type="CDD" id="cd18186">
    <property type="entry name" value="BTB_POZ_ZBTB_KLHL-like"/>
    <property type="match status" value="1"/>
</dbReference>
<evidence type="ECO:0000259" key="1">
    <source>
        <dbReference type="PROSITE" id="PS50097"/>
    </source>
</evidence>
<dbReference type="OrthoDB" id="6359816at2759"/>
<dbReference type="Proteomes" id="UP000281245">
    <property type="component" value="Unassembled WGS sequence"/>
</dbReference>
<proteinExistence type="predicted"/>
<feature type="domain" description="BTB" evidence="1">
    <location>
        <begin position="16"/>
        <end position="83"/>
    </location>
</feature>
<dbReference type="Pfam" id="PF00651">
    <property type="entry name" value="BTB"/>
    <property type="match status" value="1"/>
</dbReference>
<dbReference type="SMART" id="SM00225">
    <property type="entry name" value="BTB"/>
    <property type="match status" value="1"/>
</dbReference>
<evidence type="ECO:0000313" key="3">
    <source>
        <dbReference type="Proteomes" id="UP000281245"/>
    </source>
</evidence>
<dbReference type="SUPFAM" id="SSF54695">
    <property type="entry name" value="POZ domain"/>
    <property type="match status" value="1"/>
</dbReference>
<reference evidence="2 3" key="1">
    <citation type="journal article" date="2018" name="BMC Genomics">
        <title>Genomic evidence for intraspecific hybridization in a clonal and extremely halotolerant yeast.</title>
        <authorList>
            <person name="Gostincar C."/>
            <person name="Stajich J.E."/>
            <person name="Zupancic J."/>
            <person name="Zalar P."/>
            <person name="Gunde-Cimerman N."/>
        </authorList>
    </citation>
    <scope>NUCLEOTIDE SEQUENCE [LARGE SCALE GENOMIC DNA]</scope>
    <source>
        <strain evidence="2 3">EXF-6656</strain>
    </source>
</reference>
<dbReference type="InterPro" id="IPR000210">
    <property type="entry name" value="BTB/POZ_dom"/>
</dbReference>
<sequence length="236" mass="26659">MAAAVREELLHTGKDSDLIIRSEGRDFNVHKVIVSAASPVLDRACNNGLLESHTGIIEHNEFDADTVERMVEYVYKTNYQLPTAPTIRVPSHMPGKTGAPDELTIIGTNAKLIMHTRVYAIADYYIIPRLKDLALQRFQQDLQSPAIDGFIYVVREVNAIVLTDETGFWGITRGVCFRNIAKLMNDGFFVTAMASFPDLQEFTALLLHQVIKTKEKLKQKLKHKNATIRRIKKAHQ</sequence>
<comment type="caution">
    <text evidence="2">The sequence shown here is derived from an EMBL/GenBank/DDBJ whole genome shotgun (WGS) entry which is preliminary data.</text>
</comment>
<dbReference type="Gene3D" id="3.30.710.10">
    <property type="entry name" value="Potassium Channel Kv1.1, Chain A"/>
    <property type="match status" value="1"/>
</dbReference>
<name>A0A3M6X4L3_HORWE</name>
<accession>A0A3M6X4L3</accession>
<organism evidence="2 3">
    <name type="scientific">Hortaea werneckii</name>
    <name type="common">Black yeast</name>
    <name type="synonym">Cladosporium werneckii</name>
    <dbReference type="NCBI Taxonomy" id="91943"/>
    <lineage>
        <taxon>Eukaryota</taxon>
        <taxon>Fungi</taxon>
        <taxon>Dikarya</taxon>
        <taxon>Ascomycota</taxon>
        <taxon>Pezizomycotina</taxon>
        <taxon>Dothideomycetes</taxon>
        <taxon>Dothideomycetidae</taxon>
        <taxon>Mycosphaerellales</taxon>
        <taxon>Teratosphaeriaceae</taxon>
        <taxon>Hortaea</taxon>
    </lineage>
</organism>
<dbReference type="InterPro" id="IPR011333">
    <property type="entry name" value="SKP1/BTB/POZ_sf"/>
</dbReference>
<dbReference type="PANTHER" id="PTHR47843:SF5">
    <property type="entry name" value="BTB_POZ DOMAIN PROTEIN"/>
    <property type="match status" value="1"/>
</dbReference>
<dbReference type="PROSITE" id="PS50097">
    <property type="entry name" value="BTB"/>
    <property type="match status" value="1"/>
</dbReference>
<gene>
    <name evidence="2" type="ORF">D0869_03584</name>
</gene>
<dbReference type="EMBL" id="QWIJ01000203">
    <property type="protein sequence ID" value="RMX85755.1"/>
    <property type="molecule type" value="Genomic_DNA"/>
</dbReference>
<dbReference type="AlphaFoldDB" id="A0A3M6X4L3"/>